<accession>A0A4U3L2M7</accession>
<comment type="caution">
    <text evidence="1">The sequence shown here is derived from an EMBL/GenBank/DDBJ whole genome shotgun (WGS) entry which is preliminary data.</text>
</comment>
<dbReference type="Pfam" id="PF00756">
    <property type="entry name" value="Esterase"/>
    <property type="match status" value="1"/>
</dbReference>
<name>A0A4U3L2M7_9BACT</name>
<dbReference type="PANTHER" id="PTHR48098:SF3">
    <property type="entry name" value="IRON(III) ENTEROBACTIN ESTERASE"/>
    <property type="match status" value="1"/>
</dbReference>
<dbReference type="Gene3D" id="3.40.50.1820">
    <property type="entry name" value="alpha/beta hydrolase"/>
    <property type="match status" value="1"/>
</dbReference>
<dbReference type="Proteomes" id="UP000305848">
    <property type="component" value="Unassembled WGS sequence"/>
</dbReference>
<organism evidence="1 2">
    <name type="scientific">Ilyomonas limi</name>
    <dbReference type="NCBI Taxonomy" id="2575867"/>
    <lineage>
        <taxon>Bacteria</taxon>
        <taxon>Pseudomonadati</taxon>
        <taxon>Bacteroidota</taxon>
        <taxon>Chitinophagia</taxon>
        <taxon>Chitinophagales</taxon>
        <taxon>Chitinophagaceae</taxon>
        <taxon>Ilyomonas</taxon>
    </lineage>
</organism>
<keyword evidence="2" id="KW-1185">Reference proteome</keyword>
<evidence type="ECO:0000313" key="2">
    <source>
        <dbReference type="Proteomes" id="UP000305848"/>
    </source>
</evidence>
<dbReference type="RefSeq" id="WP_137262381.1">
    <property type="nucleotide sequence ID" value="NZ_SZQL01000010.1"/>
</dbReference>
<dbReference type="InterPro" id="IPR029058">
    <property type="entry name" value="AB_hydrolase_fold"/>
</dbReference>
<dbReference type="InterPro" id="IPR050583">
    <property type="entry name" value="Mycobacterial_A85_antigen"/>
</dbReference>
<dbReference type="EMBL" id="SZQL01000010">
    <property type="protein sequence ID" value="TKK67816.1"/>
    <property type="molecule type" value="Genomic_DNA"/>
</dbReference>
<evidence type="ECO:0000313" key="1">
    <source>
        <dbReference type="EMBL" id="TKK67816.1"/>
    </source>
</evidence>
<proteinExistence type="predicted"/>
<dbReference type="OrthoDB" id="9775130at2"/>
<gene>
    <name evidence="1" type="ORF">FC093_13795</name>
</gene>
<reference evidence="1 2" key="1">
    <citation type="submission" date="2019-05" db="EMBL/GenBank/DDBJ databases">
        <title>Panacibacter sp. strain 17mud1-8 Genome sequencing and assembly.</title>
        <authorList>
            <person name="Chhetri G."/>
        </authorList>
    </citation>
    <scope>NUCLEOTIDE SEQUENCE [LARGE SCALE GENOMIC DNA]</scope>
    <source>
        <strain evidence="1 2">17mud1-8</strain>
    </source>
</reference>
<dbReference type="AlphaFoldDB" id="A0A4U3L2M7"/>
<protein>
    <submittedName>
        <fullName evidence="1">Esterase</fullName>
    </submittedName>
</protein>
<dbReference type="SUPFAM" id="SSF53474">
    <property type="entry name" value="alpha/beta-Hydrolases"/>
    <property type="match status" value="1"/>
</dbReference>
<dbReference type="PANTHER" id="PTHR48098">
    <property type="entry name" value="ENTEROCHELIN ESTERASE-RELATED"/>
    <property type="match status" value="1"/>
</dbReference>
<sequence length="242" mass="28777">MNREYYKWRSRNLKREMELLVFGHAGVPVLFFPTRTARFYDYENWKIIDALKDKIEAGYLQIFCVDSADIDSFYNPTIHPAERIIRYGHYEKYIIKEVVPFIKKKNPNKYRIVAGCSLGAFHAMNIALKHTKYFNKVVGMSGRYDLSLQVQNFRDLFDGYKDENIYFNTPTMFIPNLEDKKILKALRALKIVMVIGKEDPFFENNVLLSNVLSEKGICNTMYVWNEEAHRPRHWRQMVQMYL</sequence>
<dbReference type="InterPro" id="IPR000801">
    <property type="entry name" value="Esterase-like"/>
</dbReference>